<evidence type="ECO:0000313" key="2">
    <source>
        <dbReference type="Proteomes" id="UP000023152"/>
    </source>
</evidence>
<keyword evidence="2" id="KW-1185">Reference proteome</keyword>
<sequence>MSAPSSEEETKIRALLTKFLKKEDVDKLVNHLLNTVECTELDDVIDLSAKIWQEIFGNVKIAPVPKKKLLKEINKKRPESKQLDVDQIVDAMETSSKKETKSIATTSDEKKIVNEEVKDSQFKKIESLVIWKIFVLPKLNSH</sequence>
<reference evidence="1 2" key="1">
    <citation type="journal article" date="2013" name="Curr. Biol.">
        <title>The Genome of the Foraminiferan Reticulomyxa filosa.</title>
        <authorList>
            <person name="Glockner G."/>
            <person name="Hulsmann N."/>
            <person name="Schleicher M."/>
            <person name="Noegel A.A."/>
            <person name="Eichinger L."/>
            <person name="Gallinger C."/>
            <person name="Pawlowski J."/>
            <person name="Sierra R."/>
            <person name="Euteneuer U."/>
            <person name="Pillet L."/>
            <person name="Moustafa A."/>
            <person name="Platzer M."/>
            <person name="Groth M."/>
            <person name="Szafranski K."/>
            <person name="Schliwa M."/>
        </authorList>
    </citation>
    <scope>NUCLEOTIDE SEQUENCE [LARGE SCALE GENOMIC DNA]</scope>
</reference>
<organism evidence="1 2">
    <name type="scientific">Reticulomyxa filosa</name>
    <dbReference type="NCBI Taxonomy" id="46433"/>
    <lineage>
        <taxon>Eukaryota</taxon>
        <taxon>Sar</taxon>
        <taxon>Rhizaria</taxon>
        <taxon>Retaria</taxon>
        <taxon>Foraminifera</taxon>
        <taxon>Monothalamids</taxon>
        <taxon>Reticulomyxidae</taxon>
        <taxon>Reticulomyxa</taxon>
    </lineage>
</organism>
<gene>
    <name evidence="1" type="ORF">RFI_36370</name>
</gene>
<protein>
    <submittedName>
        <fullName evidence="1">Uncharacterized protein</fullName>
    </submittedName>
</protein>
<evidence type="ECO:0000313" key="1">
    <source>
        <dbReference type="EMBL" id="ETO01070.1"/>
    </source>
</evidence>
<dbReference type="Proteomes" id="UP000023152">
    <property type="component" value="Unassembled WGS sequence"/>
</dbReference>
<proteinExistence type="predicted"/>
<dbReference type="AlphaFoldDB" id="X6LK19"/>
<comment type="caution">
    <text evidence="1">The sequence shown here is derived from an EMBL/GenBank/DDBJ whole genome shotgun (WGS) entry which is preliminary data.</text>
</comment>
<dbReference type="EMBL" id="ASPP01039318">
    <property type="protein sequence ID" value="ETO01070.1"/>
    <property type="molecule type" value="Genomic_DNA"/>
</dbReference>
<accession>X6LK19</accession>
<name>X6LK19_RETFI</name>